<dbReference type="GO" id="GO:0005524">
    <property type="term" value="F:ATP binding"/>
    <property type="evidence" value="ECO:0007669"/>
    <property type="project" value="UniProtKB-UniRule"/>
</dbReference>
<feature type="binding site" evidence="2">
    <location>
        <position position="209"/>
    </location>
    <ligand>
        <name>Zn(2+)</name>
        <dbReference type="ChEBI" id="CHEBI:29105"/>
    </ligand>
</feature>
<comment type="catalytic activity">
    <reaction evidence="2">
        <text>beta-D-GlcNAc-(1-&gt;4)-Mur2Ac(oyl-L-Ala-gamma-D-O-P-Glu-L-Lys-D-Ala-D-Ala)-di-trans,octa-cis-undecaprenyl diphosphate + NH4(+) = beta-D-GlcNAc-(1-&gt;4)-Mur2Ac(oyl-L-Ala-D-isoglutaminyl-L-Lys-D-Ala-D-Ala)-di-trans,octa-cis-undecaprenyl diphosphate + phosphate + H(+)</text>
        <dbReference type="Rhea" id="RHEA:57932"/>
        <dbReference type="ChEBI" id="CHEBI:15378"/>
        <dbReference type="ChEBI" id="CHEBI:28938"/>
        <dbReference type="ChEBI" id="CHEBI:43474"/>
        <dbReference type="ChEBI" id="CHEBI:62233"/>
        <dbReference type="ChEBI" id="CHEBI:143132"/>
    </reaction>
</comment>
<comment type="caution">
    <text evidence="2">Lacks conserved residue(s) required for the propagation of feature annotation.</text>
</comment>
<keyword evidence="2" id="KW-0067">ATP-binding</keyword>
<comment type="pathway">
    <text evidence="1 2">Cell wall biogenesis; peptidoglycan biosynthesis.</text>
</comment>
<keyword evidence="2" id="KW-0436">Ligase</keyword>
<reference evidence="5" key="1">
    <citation type="journal article" date="2017" name="Genome Announc.">
        <title>High-Quality Whole-Genome Sequences of the Oligo-Mouse-Microbiota Bacterial Community.</title>
        <authorList>
            <person name="Garzetti D."/>
            <person name="Brugiroux S."/>
            <person name="Bunk B."/>
            <person name="Pukall R."/>
            <person name="McCoy K.D."/>
            <person name="Macpherson A.J."/>
            <person name="Stecher B."/>
        </authorList>
    </citation>
    <scope>NUCLEOTIDE SEQUENCE</scope>
    <source>
        <strain evidence="5">KB18</strain>
    </source>
</reference>
<sequence length="460" mass="51577">MRRTPYFYLVLFISKLVRFMLLKLGRNATNFPGELAIWLCKSFIGRMPKPKKVICITGTNGKTTVANLIEDVLEKTGADFYCNRNGSNVYSGVASLLLANSDWRGRPTKELAVFELDERSSNLILPYMRPDLMLCTNIFRDSYKRNAHPEFICDFLNKYIPDGVPMILNADDMMCSGLKPDNPRVYFSIAKQPGDGEGSRNIVQDVPACPRCGGELQWDFRRYHHIGGAVCKECGFSSPKADYTVTELRETDMVVDIRGESYTFPLANNSYINVYNSLAAIALLCEHGIEPGTIAQTLGSIGISATRYMEEEVNGRKAILHLAKGQNPVACSRAFQNIRDYPGRKAAILFLDDFFDAQHTVENISWLYDADFEFLSDDSVVQLIVAGARHWDVYLRLLLAGVPAERIDHMPETSGAADALRAAEPDAVFILYDVYTIRLAEDTEKLVKEKLKKEAAKNAD</sequence>
<keyword evidence="2" id="KW-0961">Cell wall biogenesis/degradation</keyword>
<comment type="catalytic activity">
    <reaction evidence="2">
        <text>beta-D-GlcNAc-(1-&gt;4)-Mur2Ac(oyl-L-Ala-gamma-D-Glu-L-Lys-D-Ala-D-Ala)-di-trans,octa-cis-undecaprenyl diphosphate + ATP = beta-D-GlcNAc-(1-&gt;4)-Mur2Ac(oyl-L-Ala-gamma-D-O-P-Glu-L-Lys-D-Ala-D-Ala)-di-trans,octa-cis-undecaprenyl diphosphate + ADP</text>
        <dbReference type="Rhea" id="RHEA:59488"/>
        <dbReference type="ChEBI" id="CHEBI:30616"/>
        <dbReference type="ChEBI" id="CHEBI:60033"/>
        <dbReference type="ChEBI" id="CHEBI:143132"/>
        <dbReference type="ChEBI" id="CHEBI:456216"/>
    </reaction>
</comment>
<evidence type="ECO:0000256" key="2">
    <source>
        <dbReference type="HAMAP-Rule" id="MF_02214"/>
    </source>
</evidence>
<evidence type="ECO:0000259" key="4">
    <source>
        <dbReference type="Pfam" id="PF08353"/>
    </source>
</evidence>
<proteinExistence type="inferred from homology"/>
<evidence type="ECO:0000313" key="7">
    <source>
        <dbReference type="Proteomes" id="UP000196710"/>
    </source>
</evidence>
<keyword evidence="7" id="KW-1185">Reference proteome</keyword>
<evidence type="ECO:0000313" key="5">
    <source>
        <dbReference type="EMBL" id="ASB42466.1"/>
    </source>
</evidence>
<comment type="similarity">
    <text evidence="2">Belongs to the MurCDEF family. MurT subfamily.</text>
</comment>
<dbReference type="InterPro" id="IPR013221">
    <property type="entry name" value="Mur_ligase_cen"/>
</dbReference>
<dbReference type="GO" id="GO:0016881">
    <property type="term" value="F:acid-amino acid ligase activity"/>
    <property type="evidence" value="ECO:0007669"/>
    <property type="project" value="InterPro"/>
</dbReference>
<evidence type="ECO:0000313" key="6">
    <source>
        <dbReference type="EMBL" id="QQR31757.1"/>
    </source>
</evidence>
<gene>
    <name evidence="2" type="primary">murT</name>
    <name evidence="5" type="ORF">ADH66_18530</name>
    <name evidence="6" type="ORF">I5Q82_08945</name>
</gene>
<feature type="binding site" evidence="2">
    <location>
        <position position="212"/>
    </location>
    <ligand>
        <name>Zn(2+)</name>
        <dbReference type="ChEBI" id="CHEBI:29105"/>
    </ligand>
</feature>
<evidence type="ECO:0000256" key="1">
    <source>
        <dbReference type="ARBA" id="ARBA00004752"/>
    </source>
</evidence>
<feature type="domain" description="Lipid II isoglutaminyl synthase (glutamine-hydrolyzing) subunit MurT C-terminal" evidence="4">
    <location>
        <begin position="326"/>
        <end position="432"/>
    </location>
</feature>
<dbReference type="HAMAP" id="MF_02214">
    <property type="entry name" value="Lipid_II_synth_MurT"/>
    <property type="match status" value="1"/>
</dbReference>
<dbReference type="EC" id="6.3.5.13" evidence="2"/>
<dbReference type="GO" id="GO:0008270">
    <property type="term" value="F:zinc ion binding"/>
    <property type="evidence" value="ECO:0007669"/>
    <property type="project" value="UniProtKB-UniRule"/>
</dbReference>
<dbReference type="Pfam" id="PF08353">
    <property type="entry name" value="MurT_C"/>
    <property type="match status" value="1"/>
</dbReference>
<accession>A0A1Z2XVJ7</accession>
<feature type="binding site" evidence="2">
    <location>
        <position position="234"/>
    </location>
    <ligand>
        <name>Zn(2+)</name>
        <dbReference type="ChEBI" id="CHEBI:29105"/>
    </ligand>
</feature>
<dbReference type="RefSeq" id="WP_066537739.1">
    <property type="nucleotide sequence ID" value="NZ_CP021422.1"/>
</dbReference>
<dbReference type="GO" id="GO:0071555">
    <property type="term" value="P:cell wall organization"/>
    <property type="evidence" value="ECO:0007669"/>
    <property type="project" value="UniProtKB-KW"/>
</dbReference>
<keyword evidence="2" id="KW-0862">Zinc</keyword>
<dbReference type="GO" id="GO:0008360">
    <property type="term" value="P:regulation of cell shape"/>
    <property type="evidence" value="ECO:0007669"/>
    <property type="project" value="UniProtKB-KW"/>
</dbReference>
<organism evidence="6 8">
    <name type="scientific">Acutalibacter muris</name>
    <dbReference type="NCBI Taxonomy" id="1796620"/>
    <lineage>
        <taxon>Bacteria</taxon>
        <taxon>Bacillati</taxon>
        <taxon>Bacillota</taxon>
        <taxon>Clostridia</taxon>
        <taxon>Eubacteriales</taxon>
        <taxon>Acutalibacteraceae</taxon>
        <taxon>Acutalibacter</taxon>
    </lineage>
</organism>
<protein>
    <recommendedName>
        <fullName evidence="2">Lipid II isoglutaminyl synthase (glutamine-hydrolyzing) subunit MurT</fullName>
        <ecNumber evidence="2">6.3.5.13</ecNumber>
    </recommendedName>
</protein>
<keyword evidence="2" id="KW-0133">Cell shape</keyword>
<keyword evidence="2" id="KW-0573">Peptidoglycan synthesis</keyword>
<reference evidence="6 8" key="3">
    <citation type="submission" date="2020-11" db="EMBL/GenBank/DDBJ databases">
        <title>Closed and high quality bacterial genomes of the OMM12 community.</title>
        <authorList>
            <person name="Marbouty M."/>
            <person name="Lamy-Besnier Q."/>
            <person name="Debarbieux L."/>
            <person name="Koszul R."/>
        </authorList>
    </citation>
    <scope>NUCLEOTIDE SEQUENCE [LARGE SCALE GENOMIC DNA]</scope>
    <source>
        <strain evidence="6 8">KB18</strain>
    </source>
</reference>
<dbReference type="EMBL" id="CP021422">
    <property type="protein sequence ID" value="ASB42466.1"/>
    <property type="molecule type" value="Genomic_DNA"/>
</dbReference>
<dbReference type="InterPro" id="IPR036565">
    <property type="entry name" value="Mur-like_cat_sf"/>
</dbReference>
<dbReference type="Gene3D" id="3.40.1190.10">
    <property type="entry name" value="Mur-like, catalytic domain"/>
    <property type="match status" value="1"/>
</dbReference>
<evidence type="ECO:0000259" key="3">
    <source>
        <dbReference type="Pfam" id="PF08245"/>
    </source>
</evidence>
<feature type="binding site" evidence="2">
    <location>
        <position position="231"/>
    </location>
    <ligand>
        <name>Zn(2+)</name>
        <dbReference type="ChEBI" id="CHEBI:29105"/>
    </ligand>
</feature>
<dbReference type="Proteomes" id="UP000596035">
    <property type="component" value="Chromosome"/>
</dbReference>
<feature type="domain" description="Mur ligase central" evidence="3">
    <location>
        <begin position="56"/>
        <end position="140"/>
    </location>
</feature>
<dbReference type="Proteomes" id="UP000196710">
    <property type="component" value="Chromosome"/>
</dbReference>
<dbReference type="SUPFAM" id="SSF53623">
    <property type="entry name" value="MurD-like peptide ligases, catalytic domain"/>
    <property type="match status" value="1"/>
</dbReference>
<dbReference type="InterPro" id="IPR043703">
    <property type="entry name" value="Lipid_II_synth_MurT"/>
</dbReference>
<comment type="catalytic activity">
    <reaction evidence="2">
        <text>beta-D-GlcNAc-(1-&gt;4)-Mur2Ac(oyl-L-Ala-gamma-D-Glu-L-Lys-D-Ala-D-Ala)-di-trans,octa-cis-undecaprenyl diphosphate + L-glutamine + ATP + H2O = beta-D-GlcNAc-(1-&gt;4)-Mur2Ac(oyl-L-Ala-D-isoglutaminyl-L-Lys-D-Ala-D-Ala)-di-trans,octa-cis-undecaprenyl diphosphate + L-glutamate + ADP + phosphate + H(+)</text>
        <dbReference type="Rhea" id="RHEA:57928"/>
        <dbReference type="ChEBI" id="CHEBI:15377"/>
        <dbReference type="ChEBI" id="CHEBI:15378"/>
        <dbReference type="ChEBI" id="CHEBI:29985"/>
        <dbReference type="ChEBI" id="CHEBI:30616"/>
        <dbReference type="ChEBI" id="CHEBI:43474"/>
        <dbReference type="ChEBI" id="CHEBI:58359"/>
        <dbReference type="ChEBI" id="CHEBI:60033"/>
        <dbReference type="ChEBI" id="CHEBI:62233"/>
        <dbReference type="ChEBI" id="CHEBI:456216"/>
        <dbReference type="EC" id="6.3.5.13"/>
    </reaction>
</comment>
<comment type="function">
    <text evidence="2">The lipid II isoglutaminyl synthase complex catalyzes the formation of alpha-D-isoglutamine in the cell wall lipid II stem peptide. The MurT subunit catalyzes the ATP-dependent amidation of D-glutamate residue of lipid II, converting it to an isoglutamine residue.</text>
</comment>
<name>A0A1Z2XVJ7_9FIRM</name>
<dbReference type="Pfam" id="PF08245">
    <property type="entry name" value="Mur_ligase_M"/>
    <property type="match status" value="1"/>
</dbReference>
<dbReference type="EMBL" id="CP065321">
    <property type="protein sequence ID" value="QQR31757.1"/>
    <property type="molecule type" value="Genomic_DNA"/>
</dbReference>
<dbReference type="GO" id="GO:0009252">
    <property type="term" value="P:peptidoglycan biosynthetic process"/>
    <property type="evidence" value="ECO:0007669"/>
    <property type="project" value="UniProtKB-UniRule"/>
</dbReference>
<keyword evidence="2" id="KW-0479">Metal-binding</keyword>
<evidence type="ECO:0000313" key="8">
    <source>
        <dbReference type="Proteomes" id="UP000596035"/>
    </source>
</evidence>
<dbReference type="PANTHER" id="PTHR23135:SF7">
    <property type="entry name" value="LIPID II ISOGLUTAMINYL SYNTHASE (GLUTAMINE-HYDROLYZING) SUBUNIT MURT"/>
    <property type="match status" value="1"/>
</dbReference>
<dbReference type="GO" id="GO:0140282">
    <property type="term" value="F:carbon-nitrogen ligase activity on lipid II"/>
    <property type="evidence" value="ECO:0007669"/>
    <property type="project" value="UniProtKB-UniRule"/>
</dbReference>
<dbReference type="AlphaFoldDB" id="A0A1Z2XVJ7"/>
<dbReference type="KEGG" id="amur:ADH66_18530"/>
<keyword evidence="2" id="KW-0547">Nucleotide-binding</keyword>
<dbReference type="InterPro" id="IPR013564">
    <property type="entry name" value="MurT_C"/>
</dbReference>
<comment type="subunit">
    <text evidence="2">Forms a heterodimer with GatD.</text>
</comment>
<reference evidence="7" key="2">
    <citation type="submission" date="2017-05" db="EMBL/GenBank/DDBJ databases">
        <title>Improved OligoMM genomes.</title>
        <authorList>
            <person name="Garzetti D."/>
        </authorList>
    </citation>
    <scope>NUCLEOTIDE SEQUENCE [LARGE SCALE GENOMIC DNA]</scope>
    <source>
        <strain evidence="7">KB18</strain>
    </source>
</reference>
<dbReference type="PANTHER" id="PTHR23135">
    <property type="entry name" value="MUR LIGASE FAMILY MEMBER"/>
    <property type="match status" value="1"/>
</dbReference>